<dbReference type="SMART" id="SM00028">
    <property type="entry name" value="TPR"/>
    <property type="match status" value="4"/>
</dbReference>
<keyword evidence="4" id="KW-0812">Transmembrane</keyword>
<dbReference type="Gene3D" id="3.30.70.270">
    <property type="match status" value="1"/>
</dbReference>
<keyword evidence="3" id="KW-0802">TPR repeat</keyword>
<dbReference type="PROSITE" id="PS50887">
    <property type="entry name" value="GGDEF"/>
    <property type="match status" value="1"/>
</dbReference>
<comment type="caution">
    <text evidence="7">The sequence shown here is derived from an EMBL/GenBank/DDBJ whole genome shotgun (WGS) entry which is preliminary data.</text>
</comment>
<feature type="repeat" description="TPR" evidence="3">
    <location>
        <begin position="204"/>
        <end position="237"/>
    </location>
</feature>
<organism evidence="7 8">
    <name type="scientific">Kangiella japonica</name>
    <dbReference type="NCBI Taxonomy" id="647384"/>
    <lineage>
        <taxon>Bacteria</taxon>
        <taxon>Pseudomonadati</taxon>
        <taxon>Pseudomonadota</taxon>
        <taxon>Gammaproteobacteria</taxon>
        <taxon>Kangiellales</taxon>
        <taxon>Kangiellaceae</taxon>
        <taxon>Kangiella</taxon>
    </lineage>
</organism>
<evidence type="ECO:0000256" key="3">
    <source>
        <dbReference type="PROSITE-ProRule" id="PRU00339"/>
    </source>
</evidence>
<keyword evidence="4" id="KW-0472">Membrane</keyword>
<feature type="transmembrane region" description="Helical" evidence="4">
    <location>
        <begin position="444"/>
        <end position="464"/>
    </location>
</feature>
<keyword evidence="5" id="KW-0732">Signal</keyword>
<feature type="repeat" description="TPR" evidence="3">
    <location>
        <begin position="244"/>
        <end position="277"/>
    </location>
</feature>
<dbReference type="SMART" id="SM00267">
    <property type="entry name" value="GGDEF"/>
    <property type="match status" value="1"/>
</dbReference>
<feature type="domain" description="GGDEF" evidence="6">
    <location>
        <begin position="507"/>
        <end position="640"/>
    </location>
</feature>
<dbReference type="Pfam" id="PF25058">
    <property type="entry name" value="ARM_TT21"/>
    <property type="match status" value="1"/>
</dbReference>
<accession>A0ABP3CL78</accession>
<dbReference type="InterPro" id="IPR011990">
    <property type="entry name" value="TPR-like_helical_dom_sf"/>
</dbReference>
<dbReference type="InterPro" id="IPR029787">
    <property type="entry name" value="Nucleotide_cyclase"/>
</dbReference>
<dbReference type="InterPro" id="IPR019734">
    <property type="entry name" value="TPR_rpt"/>
</dbReference>
<dbReference type="PANTHER" id="PTHR45138:SF9">
    <property type="entry name" value="DIGUANYLATE CYCLASE DGCM-RELATED"/>
    <property type="match status" value="1"/>
</dbReference>
<comment type="catalytic activity">
    <reaction evidence="2">
        <text>2 GTP = 3',3'-c-di-GMP + 2 diphosphate</text>
        <dbReference type="Rhea" id="RHEA:24898"/>
        <dbReference type="ChEBI" id="CHEBI:33019"/>
        <dbReference type="ChEBI" id="CHEBI:37565"/>
        <dbReference type="ChEBI" id="CHEBI:58805"/>
        <dbReference type="EC" id="2.7.7.65"/>
    </reaction>
</comment>
<dbReference type="Gene3D" id="1.25.40.10">
    <property type="entry name" value="Tetratricopeptide repeat domain"/>
    <property type="match status" value="2"/>
</dbReference>
<keyword evidence="4" id="KW-1133">Transmembrane helix</keyword>
<protein>
    <recommendedName>
        <fullName evidence="1">diguanylate cyclase</fullName>
        <ecNumber evidence="1">2.7.7.65</ecNumber>
    </recommendedName>
</protein>
<dbReference type="NCBIfam" id="TIGR00254">
    <property type="entry name" value="GGDEF"/>
    <property type="match status" value="1"/>
</dbReference>
<dbReference type="EC" id="2.7.7.65" evidence="1"/>
<evidence type="ECO:0000256" key="5">
    <source>
        <dbReference type="SAM" id="SignalP"/>
    </source>
</evidence>
<dbReference type="PROSITE" id="PS51257">
    <property type="entry name" value="PROKAR_LIPOPROTEIN"/>
    <property type="match status" value="1"/>
</dbReference>
<dbReference type="SUPFAM" id="SSF55073">
    <property type="entry name" value="Nucleotide cyclase"/>
    <property type="match status" value="1"/>
</dbReference>
<keyword evidence="8" id="KW-1185">Reference proteome</keyword>
<gene>
    <name evidence="7" type="ORF">GCM10009123_15670</name>
</gene>
<feature type="chain" id="PRO_5046768018" description="diguanylate cyclase" evidence="5">
    <location>
        <begin position="22"/>
        <end position="647"/>
    </location>
</feature>
<sequence>MQKLGKFILFFLIFFSCNVFAFITPDTLSPGVSKHLSKSINNTALQSQLYGMSNLSVPERKQEAFFIKINNLLNKKDLDNHSQALANILMANYHVLNSDTLRAREFMTIAQPLVQSVNEASLYNQYDYVNVFVLRSEGDLEEALKVSEDLYEKVKDKWVLNKLGDLVLENAYINALFARYRESIQSLDIALDYSLDSNDPYLISETYNVFGILYSFLNDHKSAIMYFEKAIDVMQQHPNLVRNIYFYANLADSYRQDDQYEKALELTDKTMQLAIRENDIPLQAFAHQVKARVYTNQEKYEEALQQLKSAKTLQEQVGEQMFGYELYLDFASAYLKLGQIDEAEEHIELAIDSAKEAAKLDDFYLNKLRSDIEAKRGNFEQAYNLLSKSSRAYRQSYNDNLTYVSNLAREQLDQERLSFENKLLENEVALNSKYVDKYKSYSNFLIAFVILLFLLMSIGFWLFFKYRRLAKTNEQLALTDTLTKLPNRRQMFRKLDNEHVKSVPGQSIYSLIIFDIDHFKTINDRFGHHIGDKVIKRIASITQHTLREEDTIGRISGEEFLIILPETVLKDAEVIARRLNERFANAEFSDLAEGIHLTASFGVTEYSQEDERLDMVINRADRLLYKAKKEGRNRVISTFNNDDTDSN</sequence>
<evidence type="ECO:0000256" key="2">
    <source>
        <dbReference type="ARBA" id="ARBA00034247"/>
    </source>
</evidence>
<dbReference type="PROSITE" id="PS50005">
    <property type="entry name" value="TPR"/>
    <property type="match status" value="2"/>
</dbReference>
<dbReference type="SUPFAM" id="SSF48452">
    <property type="entry name" value="TPR-like"/>
    <property type="match status" value="1"/>
</dbReference>
<evidence type="ECO:0000256" key="4">
    <source>
        <dbReference type="SAM" id="Phobius"/>
    </source>
</evidence>
<dbReference type="InterPro" id="IPR000160">
    <property type="entry name" value="GGDEF_dom"/>
</dbReference>
<dbReference type="PANTHER" id="PTHR45138">
    <property type="entry name" value="REGULATORY COMPONENTS OF SENSORY TRANSDUCTION SYSTEM"/>
    <property type="match status" value="1"/>
</dbReference>
<dbReference type="Pfam" id="PF00990">
    <property type="entry name" value="GGDEF"/>
    <property type="match status" value="1"/>
</dbReference>
<evidence type="ECO:0000259" key="6">
    <source>
        <dbReference type="PROSITE" id="PS50887"/>
    </source>
</evidence>
<evidence type="ECO:0000256" key="1">
    <source>
        <dbReference type="ARBA" id="ARBA00012528"/>
    </source>
</evidence>
<dbReference type="Proteomes" id="UP001501221">
    <property type="component" value="Unassembled WGS sequence"/>
</dbReference>
<reference evidence="8" key="1">
    <citation type="journal article" date="2019" name="Int. J. Syst. Evol. Microbiol.">
        <title>The Global Catalogue of Microorganisms (GCM) 10K type strain sequencing project: providing services to taxonomists for standard genome sequencing and annotation.</title>
        <authorList>
            <consortium name="The Broad Institute Genomics Platform"/>
            <consortium name="The Broad Institute Genome Sequencing Center for Infectious Disease"/>
            <person name="Wu L."/>
            <person name="Ma J."/>
        </authorList>
    </citation>
    <scope>NUCLEOTIDE SEQUENCE [LARGE SCALE GENOMIC DNA]</scope>
    <source>
        <strain evidence="8">JCM 16211</strain>
    </source>
</reference>
<proteinExistence type="predicted"/>
<dbReference type="InterPro" id="IPR043128">
    <property type="entry name" value="Rev_trsase/Diguanyl_cyclase"/>
</dbReference>
<dbReference type="EMBL" id="BAAAFM010000003">
    <property type="protein sequence ID" value="GAA0209075.1"/>
    <property type="molecule type" value="Genomic_DNA"/>
</dbReference>
<dbReference type="Pfam" id="PF13181">
    <property type="entry name" value="TPR_8"/>
    <property type="match status" value="1"/>
</dbReference>
<name>A0ABP3CL78_9GAMM</name>
<dbReference type="InterPro" id="IPR050469">
    <property type="entry name" value="Diguanylate_Cyclase"/>
</dbReference>
<evidence type="ECO:0000313" key="7">
    <source>
        <dbReference type="EMBL" id="GAA0209075.1"/>
    </source>
</evidence>
<dbReference type="CDD" id="cd01949">
    <property type="entry name" value="GGDEF"/>
    <property type="match status" value="1"/>
</dbReference>
<evidence type="ECO:0000313" key="8">
    <source>
        <dbReference type="Proteomes" id="UP001501221"/>
    </source>
</evidence>
<feature type="signal peptide" evidence="5">
    <location>
        <begin position="1"/>
        <end position="21"/>
    </location>
</feature>